<evidence type="ECO:0000313" key="2">
    <source>
        <dbReference type="EMBL" id="BAQ93969.1"/>
    </source>
</evidence>
<evidence type="ECO:0000313" key="3">
    <source>
        <dbReference type="Proteomes" id="UP000505248"/>
    </source>
</evidence>
<evidence type="ECO:0000256" key="1">
    <source>
        <dbReference type="SAM" id="MobiDB-lite"/>
    </source>
</evidence>
<dbReference type="EMBL" id="AP013538">
    <property type="protein sequence ID" value="BAQ93969.1"/>
    <property type="molecule type" value="Genomic_DNA"/>
</dbReference>
<dbReference type="GeneID" id="55412117"/>
<reference evidence="2 3" key="1">
    <citation type="journal article" date="2013" name="PLoS Genet.">
        <title>Expanding the Marine Virosphere Using Metagenomics.</title>
        <authorList>
            <person name="Mizuno C.M."/>
            <person name="Rodriguez-Valera F."/>
            <person name="Kimes N.E."/>
            <person name="Ghai R."/>
        </authorList>
    </citation>
    <scope>NUCLEOTIDE SEQUENCE [LARGE SCALE GENOMIC DNA]</scope>
    <source>
        <strain evidence="2">UvMED-CGR-U-MedDCM-OCT-S45-C4</strain>
    </source>
</reference>
<proteinExistence type="predicted"/>
<dbReference type="RefSeq" id="YP_009778027.1">
    <property type="nucleotide sequence ID" value="NC_047709.1"/>
</dbReference>
<name>A0A6S4P8B3_9CAUD</name>
<feature type="region of interest" description="Disordered" evidence="1">
    <location>
        <begin position="1"/>
        <end position="42"/>
    </location>
</feature>
<feature type="compositionally biased region" description="Acidic residues" evidence="1">
    <location>
        <begin position="32"/>
        <end position="42"/>
    </location>
</feature>
<organism evidence="2 3">
    <name type="scientific">uncultured phage_MedDCM-OCT-S45-C4</name>
    <dbReference type="NCBI Taxonomy" id="2740801"/>
    <lineage>
        <taxon>Viruses</taxon>
        <taxon>Duplodnaviria</taxon>
        <taxon>Heunggongvirae</taxon>
        <taxon>Uroviricota</taxon>
        <taxon>Caudoviricetes</taxon>
        <taxon>Autographivirales</taxon>
        <taxon>Ashivirus</taxon>
        <taxon>Ashivirus S45C4</taxon>
    </lineage>
</organism>
<sequence>MNYDPLAEITMPDLSESLAKPEEAEPEAAPIDPEEIEEEGVELDVESISDKLSELYPEVEVEEPEVAELKQGIEPAGKTEQEALAEDMYMKDPTSESGLDESEGFLGTTLDLLSAPGAGLNDYFNDEFNKIPGLNLRRAPKYENEVAQSVRELSSFILPFLLMRKAGGQAVGGLSRTGPATAVSSRFPATSRAGKWMAELGVDTSVGAYVDSTNKLNSVDDNLSGWLKRTWPSTYRWIPSDWATLDGESPDLWSEKNRNEGVMLGFTSSFLEAGVKLFRALRGTRSLTDYVFKDESAAKAFARAEEADPKAFMDNMEAAAAKTEEALDEIGELALTKNPAPEEATKGVHDVFHPDEVGTRTADDMGVVGAGVDAVRIANNQGTVQGRLRSLVSEAALKYGLEADQLPKRSIVEAVKEQIRKAGSYDAFLPDGAKIGFKEIDEAGTRLAELLSDPQADPGWLKLMLGEFKEEYTRLGQKTAVLTDEGVNAGMKAIKKYLDDYVNMDADKAQAYLTTSLAGQVSDIAEQARLMDGTLAVKQAQERIFDRLGYLIMETGLAKSMRGQKLNFLNTWKRNPNSPEAIANAAREAAKTADDLAAEQASEAQRFVQTLKAVAEERPEFFDPLRLAYEFSDGDINTMGKLNEYIKESLPAIQKAVYDKHPEIPNVIVQGLYSNYYNSILTSASTPMKALFGNVGGMIAKPVAHLGGAIIGGDMRQIKRGFAAYAGVLDSFTKGTKHMGKIFTMASKDPNSVSYMVRDDLAIRNEESMGLLRSFADAASTRGEDGPAAMLEVAETLDALGKNPILRFGANAMSGFDGFTRAVMANGRARMLAYDDFIDEGLEMTPEAFKAKSKEYYDSMLDTKGLIKNDYVDYATSEIALNLDTPRVRAFTNLIKKNPWMKPFVLFPKTSANVVSTFGTYSPVTAFMDDYKKIVFNTPMEGFTADELDKLMTPRGLKPTQAEFDGLRAELRGKKAIGTAAIMTAFGMFLQGRLRGNGHFDPGRQSVRAEAGGYQKKTFMDDDGNWHSYDWLGPVGDWMAFTVDVMDNFTSVSEPDQFLEKASFVLAASLTSRDMFAGLEPMFDVLRGDGGARTRWAANFISPMAPLHGVRRDLGKVIAPGMRVVENELFTHVRNKNGVADIVDPEGALPQLKDWLYGDKVGYAENPWLRAWNASMPMKIFEGKDRPEADFLMKIEYDARPVFNVAENGVKYTAEEKAKLFEIMGEDGFFRKEIARYMKIYDANEWVDTIHGLRLKDGADIDEKIFDNLYINIDAAARQAKTLAELRLPQEMQDDLQQRIYQAGRNTVDQRMGQAPRFDVQTMTNK</sequence>
<keyword evidence="3" id="KW-1185">Reference proteome</keyword>
<protein>
    <submittedName>
        <fullName evidence="2">Internal core protein</fullName>
    </submittedName>
</protein>
<accession>A0A6S4P8B3</accession>
<dbReference type="KEGG" id="vg:55412117"/>
<dbReference type="Proteomes" id="UP000505248">
    <property type="component" value="Segment"/>
</dbReference>